<evidence type="ECO:0000256" key="3">
    <source>
        <dbReference type="ARBA" id="ARBA00012243"/>
    </source>
</evidence>
<sequence>MLQHLYRTFIELTNHQGSSKLIRKFTFSKWSRFVIPSYTKVFKVNKEEMDKPLHHYQTLHELFIRRLNPSARPVDQQKDSVVSPVDAKIEAYGVITPQKEMIVKNKPYSIQEMVSNDLILEKYIEGQFIILYLSPKDYHRIHSPLKAQVGNTWTVGQKSYPVNSLGIKYGKEPLVKNFRKLTELTFENGHMLMVKVGAMFINSIEAVSKKEVVEKGEEMAYFTFGSTVILLFEKNSITFDSNVHSGSYVKYGEPIAHLKK</sequence>
<keyword evidence="10" id="KW-1208">Phospholipid metabolism</keyword>
<dbReference type="KEGG" id="bmeg:BG04_1580"/>
<protein>
    <recommendedName>
        <fullName evidence="3">phosphatidylserine decarboxylase</fullName>
        <ecNumber evidence="3">4.1.1.65</ecNumber>
    </recommendedName>
</protein>
<evidence type="ECO:0000256" key="11">
    <source>
        <dbReference type="ARBA" id="ARBA00023317"/>
    </source>
</evidence>
<dbReference type="UniPathway" id="UPA00558"/>
<dbReference type="NCBIfam" id="TIGR00163">
    <property type="entry name" value="PS_decarb"/>
    <property type="match status" value="1"/>
</dbReference>
<dbReference type="Proteomes" id="UP000031829">
    <property type="component" value="Chromosome"/>
</dbReference>
<keyword evidence="6" id="KW-0443">Lipid metabolism</keyword>
<dbReference type="EC" id="4.1.1.65" evidence="3"/>
<proteinExistence type="predicted"/>
<keyword evidence="7" id="KW-0865">Zymogen</keyword>
<evidence type="ECO:0000256" key="8">
    <source>
        <dbReference type="ARBA" id="ARBA00023209"/>
    </source>
</evidence>
<evidence type="ECO:0000256" key="1">
    <source>
        <dbReference type="ARBA" id="ARBA00001928"/>
    </source>
</evidence>
<accession>A0A0B6AE81</accession>
<keyword evidence="11" id="KW-0670">Pyruvate</keyword>
<evidence type="ECO:0000256" key="7">
    <source>
        <dbReference type="ARBA" id="ARBA00023145"/>
    </source>
</evidence>
<evidence type="ECO:0000256" key="12">
    <source>
        <dbReference type="ARBA" id="ARBA00024326"/>
    </source>
</evidence>
<dbReference type="InterPro" id="IPR003817">
    <property type="entry name" value="PS_Dcarbxylase"/>
</dbReference>
<dbReference type="PANTHER" id="PTHR10067:SF6">
    <property type="entry name" value="PHOSPHATIDYLSERINE DECARBOXYLASE PROENZYME, MITOCHONDRIAL"/>
    <property type="match status" value="1"/>
</dbReference>
<evidence type="ECO:0000313" key="13">
    <source>
        <dbReference type="EMBL" id="AJI21816.1"/>
    </source>
</evidence>
<dbReference type="PATRIC" id="fig|592022.4.peg.4570"/>
<dbReference type="NCBIfam" id="NF002853">
    <property type="entry name" value="PRK03140.1"/>
    <property type="match status" value="1"/>
</dbReference>
<evidence type="ECO:0000256" key="4">
    <source>
        <dbReference type="ARBA" id="ARBA00022516"/>
    </source>
</evidence>
<dbReference type="GeneID" id="93645046"/>
<evidence type="ECO:0000256" key="2">
    <source>
        <dbReference type="ARBA" id="ARBA00005189"/>
    </source>
</evidence>
<comment type="cofactor">
    <cofactor evidence="1">
        <name>pyruvate</name>
        <dbReference type="ChEBI" id="CHEBI:15361"/>
    </cofactor>
</comment>
<dbReference type="Pfam" id="PF02666">
    <property type="entry name" value="PS_Dcarbxylase"/>
    <property type="match status" value="1"/>
</dbReference>
<evidence type="ECO:0000256" key="6">
    <source>
        <dbReference type="ARBA" id="ARBA00023098"/>
    </source>
</evidence>
<comment type="pathway">
    <text evidence="12">Phospholipid metabolism; phosphatidylethanolamine biosynthesis.</text>
</comment>
<keyword evidence="5" id="KW-0210">Decarboxylase</keyword>
<evidence type="ECO:0000256" key="5">
    <source>
        <dbReference type="ARBA" id="ARBA00022793"/>
    </source>
</evidence>
<dbReference type="PANTHER" id="PTHR10067">
    <property type="entry name" value="PHOSPHATIDYLSERINE DECARBOXYLASE"/>
    <property type="match status" value="1"/>
</dbReference>
<keyword evidence="9 13" id="KW-0456">Lyase</keyword>
<dbReference type="RefSeq" id="WP_013085076.1">
    <property type="nucleotide sequence ID" value="NZ_BCVB01000008.1"/>
</dbReference>
<dbReference type="EMBL" id="CP009920">
    <property type="protein sequence ID" value="AJI21816.1"/>
    <property type="molecule type" value="Genomic_DNA"/>
</dbReference>
<keyword evidence="8" id="KW-0594">Phospholipid biosynthesis</keyword>
<evidence type="ECO:0000256" key="10">
    <source>
        <dbReference type="ARBA" id="ARBA00023264"/>
    </source>
</evidence>
<name>A0A0B6AE81_PRIM2</name>
<evidence type="ECO:0000256" key="9">
    <source>
        <dbReference type="ARBA" id="ARBA00023239"/>
    </source>
</evidence>
<dbReference type="GO" id="GO:0006646">
    <property type="term" value="P:phosphatidylethanolamine biosynthetic process"/>
    <property type="evidence" value="ECO:0007669"/>
    <property type="project" value="UniProtKB-UniPathway"/>
</dbReference>
<keyword evidence="4" id="KW-0444">Lipid biosynthesis</keyword>
<evidence type="ECO:0000313" key="14">
    <source>
        <dbReference type="Proteomes" id="UP000031829"/>
    </source>
</evidence>
<comment type="pathway">
    <text evidence="2">Lipid metabolism.</text>
</comment>
<gene>
    <name evidence="13" type="primary">psd</name>
    <name evidence="13" type="ORF">BG04_1580</name>
</gene>
<reference evidence="13 14" key="1">
    <citation type="journal article" date="2015" name="Genome Announc.">
        <title>Complete genome sequences for 35 biothreat assay-relevant bacillus species.</title>
        <authorList>
            <person name="Johnson S.L."/>
            <person name="Daligault H.E."/>
            <person name="Davenport K.W."/>
            <person name="Jaissle J."/>
            <person name="Frey K.G."/>
            <person name="Ladner J.T."/>
            <person name="Broomall S.M."/>
            <person name="Bishop-Lilly K.A."/>
            <person name="Bruce D.C."/>
            <person name="Gibbons H.S."/>
            <person name="Coyne S.R."/>
            <person name="Lo C.C."/>
            <person name="Meincke L."/>
            <person name="Munk A.C."/>
            <person name="Koroleva G.I."/>
            <person name="Rosenzweig C.N."/>
            <person name="Palacios G.F."/>
            <person name="Redden C.L."/>
            <person name="Minogue T.D."/>
            <person name="Chain P.S."/>
        </authorList>
    </citation>
    <scope>NUCLEOTIDE SEQUENCE [LARGE SCALE GENOMIC DNA]</scope>
    <source>
        <strain evidence="14">ATCC 14581 / DSM 32 / JCM 2506 / NBRC 15308 / NCIMB 9376 / NCTC 10342 / NRRL B-14308 / VKM B-512</strain>
    </source>
</reference>
<dbReference type="AlphaFoldDB" id="A0A0B6AE81"/>
<organism evidence="13 14">
    <name type="scientific">Priestia megaterium (strain ATCC 14581 / DSM 32 / CCUG 1817 / JCM 2506 / NBRC 15308 / NCIMB 9376 / NCTC 10342 / NRRL B-14308 / VKM B-512 / Ford 19)</name>
    <name type="common">Bacillus megaterium</name>
    <dbReference type="NCBI Taxonomy" id="1348623"/>
    <lineage>
        <taxon>Bacteria</taxon>
        <taxon>Bacillati</taxon>
        <taxon>Bacillota</taxon>
        <taxon>Bacilli</taxon>
        <taxon>Bacillales</taxon>
        <taxon>Bacillaceae</taxon>
        <taxon>Priestia</taxon>
    </lineage>
</organism>
<dbReference type="InterPro" id="IPR033177">
    <property type="entry name" value="PSD-B"/>
</dbReference>
<dbReference type="GO" id="GO:0004609">
    <property type="term" value="F:phosphatidylserine decarboxylase activity"/>
    <property type="evidence" value="ECO:0007669"/>
    <property type="project" value="UniProtKB-EC"/>
</dbReference>
<dbReference type="HOGENOM" id="CLU_029061_4_0_9"/>